<dbReference type="InterPro" id="IPR002885">
    <property type="entry name" value="PPR_rpt"/>
</dbReference>
<feature type="repeat" description="PPR" evidence="3">
    <location>
        <begin position="180"/>
        <end position="214"/>
    </location>
</feature>
<dbReference type="PROSITE" id="PS51375">
    <property type="entry name" value="PPR"/>
    <property type="match status" value="4"/>
</dbReference>
<feature type="repeat" description="PPR" evidence="3">
    <location>
        <begin position="285"/>
        <end position="319"/>
    </location>
</feature>
<sequence length="401" mass="44561">MTAPLLRFRRALPLSLPKFSFSENSIPYHNLEYSTYSRSLKATINDLSKERDLDKLVDDFKLASDSHRFRCLHNIYEFTVRRLSAASRLDAVESIIEHQKRFAADLAREGFGVRLISLYGKALMATHALNTFHQLPSLGSPRSVMSFNAVLVALATAGDYPRLEETFRDVPAGDTSIIPNLISYKILMKSLSDKGDLKAALDSLSLMEKSGIAPDLVCFNILLNGLYDCKLFSDADRIWNRMAMKNIQPDTRSFNAKMRGLVSIGKISEAVDILDNISQSGLKPDIFTFNALIKGYCQEGNLEQAKMVYRDLVKNECAPNRGTLMALIPRLSEAAEFDFALELCKKSLHQRCSPGSEILQAVVDGLAKNSKAEEAEKLVEMARANGHSGESIRMPLSGLSV</sequence>
<keyword evidence="5" id="KW-1185">Reference proteome</keyword>
<dbReference type="Pfam" id="PF01535">
    <property type="entry name" value="PPR"/>
    <property type="match status" value="1"/>
</dbReference>
<evidence type="ECO:0000313" key="4">
    <source>
        <dbReference type="EMBL" id="KAK8961566.1"/>
    </source>
</evidence>
<dbReference type="NCBIfam" id="TIGR00756">
    <property type="entry name" value="PPR"/>
    <property type="match status" value="3"/>
</dbReference>
<feature type="repeat" description="PPR" evidence="3">
    <location>
        <begin position="250"/>
        <end position="284"/>
    </location>
</feature>
<accession>A0ABR2MCZ7</accession>
<dbReference type="EMBL" id="JBBWWR010000009">
    <property type="protein sequence ID" value="KAK8961566.1"/>
    <property type="molecule type" value="Genomic_DNA"/>
</dbReference>
<dbReference type="Gene3D" id="1.25.40.10">
    <property type="entry name" value="Tetratricopeptide repeat domain"/>
    <property type="match status" value="3"/>
</dbReference>
<dbReference type="InterPro" id="IPR011990">
    <property type="entry name" value="TPR-like_helical_dom_sf"/>
</dbReference>
<protein>
    <submittedName>
        <fullName evidence="4">Pentatricopeptide repeat-containing protein</fullName>
    </submittedName>
</protein>
<feature type="repeat" description="PPR" evidence="3">
    <location>
        <begin position="215"/>
        <end position="249"/>
    </location>
</feature>
<evidence type="ECO:0000256" key="3">
    <source>
        <dbReference type="PROSITE-ProRule" id="PRU00708"/>
    </source>
</evidence>
<comment type="caution">
    <text evidence="4">The sequence shown here is derived from an EMBL/GenBank/DDBJ whole genome shotgun (WGS) entry which is preliminary data.</text>
</comment>
<keyword evidence="2" id="KW-0677">Repeat</keyword>
<evidence type="ECO:0000313" key="5">
    <source>
        <dbReference type="Proteomes" id="UP001412067"/>
    </source>
</evidence>
<dbReference type="Pfam" id="PF13041">
    <property type="entry name" value="PPR_2"/>
    <property type="match status" value="2"/>
</dbReference>
<dbReference type="PANTHER" id="PTHR47936">
    <property type="entry name" value="PPR_LONG DOMAIN-CONTAINING PROTEIN"/>
    <property type="match status" value="1"/>
</dbReference>
<proteinExistence type="inferred from homology"/>
<dbReference type="PANTHER" id="PTHR47936:SF5">
    <property type="entry name" value="PENTACOTRIPEPTIDE-REPEAT REGION OF PRORP DOMAIN-CONTAINING PROTEIN"/>
    <property type="match status" value="1"/>
</dbReference>
<gene>
    <name evidence="4" type="ORF">KSP40_PGU014674</name>
</gene>
<dbReference type="Proteomes" id="UP001412067">
    <property type="component" value="Unassembled WGS sequence"/>
</dbReference>
<evidence type="ECO:0000256" key="1">
    <source>
        <dbReference type="ARBA" id="ARBA00007626"/>
    </source>
</evidence>
<reference evidence="4 5" key="1">
    <citation type="journal article" date="2022" name="Nat. Plants">
        <title>Genomes of leafy and leafless Platanthera orchids illuminate the evolution of mycoheterotrophy.</title>
        <authorList>
            <person name="Li M.H."/>
            <person name="Liu K.W."/>
            <person name="Li Z."/>
            <person name="Lu H.C."/>
            <person name="Ye Q.L."/>
            <person name="Zhang D."/>
            <person name="Wang J.Y."/>
            <person name="Li Y.F."/>
            <person name="Zhong Z.M."/>
            <person name="Liu X."/>
            <person name="Yu X."/>
            <person name="Liu D.K."/>
            <person name="Tu X.D."/>
            <person name="Liu B."/>
            <person name="Hao Y."/>
            <person name="Liao X.Y."/>
            <person name="Jiang Y.T."/>
            <person name="Sun W.H."/>
            <person name="Chen J."/>
            <person name="Chen Y.Q."/>
            <person name="Ai Y."/>
            <person name="Zhai J.W."/>
            <person name="Wu S.S."/>
            <person name="Zhou Z."/>
            <person name="Hsiao Y.Y."/>
            <person name="Wu W.L."/>
            <person name="Chen Y.Y."/>
            <person name="Lin Y.F."/>
            <person name="Hsu J.L."/>
            <person name="Li C.Y."/>
            <person name="Wang Z.W."/>
            <person name="Zhao X."/>
            <person name="Zhong W.Y."/>
            <person name="Ma X.K."/>
            <person name="Ma L."/>
            <person name="Huang J."/>
            <person name="Chen G.Z."/>
            <person name="Huang M.Z."/>
            <person name="Huang L."/>
            <person name="Peng D.H."/>
            <person name="Luo Y.B."/>
            <person name="Zou S.Q."/>
            <person name="Chen S.P."/>
            <person name="Lan S."/>
            <person name="Tsai W.C."/>
            <person name="Van de Peer Y."/>
            <person name="Liu Z.J."/>
        </authorList>
    </citation>
    <scope>NUCLEOTIDE SEQUENCE [LARGE SCALE GENOMIC DNA]</scope>
    <source>
        <strain evidence="4">Lor288</strain>
    </source>
</reference>
<name>A0ABR2MCZ7_9ASPA</name>
<comment type="similarity">
    <text evidence="1">Belongs to the PPR family. P subfamily.</text>
</comment>
<organism evidence="4 5">
    <name type="scientific">Platanthera guangdongensis</name>
    <dbReference type="NCBI Taxonomy" id="2320717"/>
    <lineage>
        <taxon>Eukaryota</taxon>
        <taxon>Viridiplantae</taxon>
        <taxon>Streptophyta</taxon>
        <taxon>Embryophyta</taxon>
        <taxon>Tracheophyta</taxon>
        <taxon>Spermatophyta</taxon>
        <taxon>Magnoliopsida</taxon>
        <taxon>Liliopsida</taxon>
        <taxon>Asparagales</taxon>
        <taxon>Orchidaceae</taxon>
        <taxon>Orchidoideae</taxon>
        <taxon>Orchideae</taxon>
        <taxon>Orchidinae</taxon>
        <taxon>Platanthera</taxon>
    </lineage>
</organism>
<evidence type="ECO:0000256" key="2">
    <source>
        <dbReference type="ARBA" id="ARBA00022737"/>
    </source>
</evidence>